<organism evidence="3 4">
    <name type="scientific">Glomerella acutata</name>
    <name type="common">Colletotrichum acutatum</name>
    <dbReference type="NCBI Taxonomy" id="27357"/>
    <lineage>
        <taxon>Eukaryota</taxon>
        <taxon>Fungi</taxon>
        <taxon>Dikarya</taxon>
        <taxon>Ascomycota</taxon>
        <taxon>Pezizomycotina</taxon>
        <taxon>Sordariomycetes</taxon>
        <taxon>Hypocreomycetidae</taxon>
        <taxon>Glomerellales</taxon>
        <taxon>Glomerellaceae</taxon>
        <taxon>Colletotrichum</taxon>
        <taxon>Colletotrichum acutatum species complex</taxon>
    </lineage>
</organism>
<dbReference type="Pfam" id="PF24883">
    <property type="entry name" value="NPHP3_N"/>
    <property type="match status" value="1"/>
</dbReference>
<evidence type="ECO:0000259" key="2">
    <source>
        <dbReference type="Pfam" id="PF24883"/>
    </source>
</evidence>
<gene>
    <name evidence="3" type="ORF">BDZ83DRAFT_584590</name>
</gene>
<dbReference type="Gene3D" id="3.40.50.300">
    <property type="entry name" value="P-loop containing nucleotide triphosphate hydrolases"/>
    <property type="match status" value="1"/>
</dbReference>
<name>A0AAD8XFP2_GLOAC</name>
<evidence type="ECO:0000313" key="4">
    <source>
        <dbReference type="Proteomes" id="UP001244207"/>
    </source>
</evidence>
<dbReference type="EMBL" id="JAHMHS010000090">
    <property type="protein sequence ID" value="KAK1720314.1"/>
    <property type="molecule type" value="Genomic_DNA"/>
</dbReference>
<accession>A0AAD8XFP2</accession>
<dbReference type="InterPro" id="IPR056884">
    <property type="entry name" value="NPHP3-like_N"/>
</dbReference>
<keyword evidence="4" id="KW-1185">Reference proteome</keyword>
<keyword evidence="1" id="KW-0677">Repeat</keyword>
<dbReference type="InterPro" id="IPR027417">
    <property type="entry name" value="P-loop_NTPase"/>
</dbReference>
<dbReference type="Proteomes" id="UP001244207">
    <property type="component" value="Unassembled WGS sequence"/>
</dbReference>
<dbReference type="PANTHER" id="PTHR10039:SF15">
    <property type="entry name" value="NACHT DOMAIN-CONTAINING PROTEIN"/>
    <property type="match status" value="1"/>
</dbReference>
<dbReference type="GeneID" id="85389671"/>
<proteinExistence type="predicted"/>
<dbReference type="AlphaFoldDB" id="A0AAD8XFP2"/>
<evidence type="ECO:0000313" key="3">
    <source>
        <dbReference type="EMBL" id="KAK1720314.1"/>
    </source>
</evidence>
<protein>
    <recommendedName>
        <fullName evidence="2">Nephrocystin 3-like N-terminal domain-containing protein</fullName>
    </recommendedName>
</protein>
<dbReference type="PANTHER" id="PTHR10039">
    <property type="entry name" value="AMELOGENIN"/>
    <property type="match status" value="1"/>
</dbReference>
<feature type="domain" description="Nephrocystin 3-like N-terminal" evidence="2">
    <location>
        <begin position="68"/>
        <end position="156"/>
    </location>
</feature>
<evidence type="ECO:0000256" key="1">
    <source>
        <dbReference type="ARBA" id="ARBA00022737"/>
    </source>
</evidence>
<dbReference type="RefSeq" id="XP_060361825.1">
    <property type="nucleotide sequence ID" value="XM_060505772.1"/>
</dbReference>
<comment type="caution">
    <text evidence="3">The sequence shown here is derived from an EMBL/GenBank/DDBJ whole genome shotgun (WGS) entry which is preliminary data.</text>
</comment>
<reference evidence="3" key="1">
    <citation type="submission" date="2021-12" db="EMBL/GenBank/DDBJ databases">
        <title>Comparative genomics, transcriptomics and evolutionary studies reveal genomic signatures of adaptation to plant cell wall in hemibiotrophic fungi.</title>
        <authorList>
            <consortium name="DOE Joint Genome Institute"/>
            <person name="Baroncelli R."/>
            <person name="Diaz J.F."/>
            <person name="Benocci T."/>
            <person name="Peng M."/>
            <person name="Battaglia E."/>
            <person name="Haridas S."/>
            <person name="Andreopoulos W."/>
            <person name="Labutti K."/>
            <person name="Pangilinan J."/>
            <person name="Floch G.L."/>
            <person name="Makela M.R."/>
            <person name="Henrissat B."/>
            <person name="Grigoriev I.V."/>
            <person name="Crouch J.A."/>
            <person name="De Vries R.P."/>
            <person name="Sukno S.A."/>
            <person name="Thon M.R."/>
        </authorList>
    </citation>
    <scope>NUCLEOTIDE SEQUENCE</scope>
    <source>
        <strain evidence="3">CBS 112980</strain>
    </source>
</reference>
<sequence length="164" mass="18975">MGEVRDTLGELSQAVENVRDDSRSTAKIIHGHFQHHAKAETRKVVFDWISTRTFVLEQTDLLNIRYEGTDTWFLEFQNFKTWLSFPGSEECCRVLFCLGGIGAGKTIITATVVDHLHSEYRDRDDIAFAYVYCDYKNRFLDTSSTLLRSILRQVLKPYLPYLPS</sequence>